<keyword evidence="1" id="KW-0812">Transmembrane</keyword>
<gene>
    <name evidence="2" type="ORF">ADL15_27925</name>
</gene>
<evidence type="ECO:0000313" key="2">
    <source>
        <dbReference type="EMBL" id="KUL29449.1"/>
    </source>
</evidence>
<keyword evidence="3" id="KW-1185">Reference proteome</keyword>
<accession>A0A101JMF1</accession>
<reference evidence="2 3" key="1">
    <citation type="submission" date="2015-10" db="EMBL/GenBank/DDBJ databases">
        <authorList>
            <person name="Gilbert D.G."/>
        </authorList>
    </citation>
    <scope>NUCLEOTIDE SEQUENCE [LARGE SCALE GENOMIC DNA]</scope>
    <source>
        <strain evidence="2 3">NRRL B-16712</strain>
    </source>
</reference>
<organism evidence="2 3">
    <name type="scientific">Actinoplanes awajinensis subsp. mycoplanecinus</name>
    <dbReference type="NCBI Taxonomy" id="135947"/>
    <lineage>
        <taxon>Bacteria</taxon>
        <taxon>Bacillati</taxon>
        <taxon>Actinomycetota</taxon>
        <taxon>Actinomycetes</taxon>
        <taxon>Micromonosporales</taxon>
        <taxon>Micromonosporaceae</taxon>
        <taxon>Actinoplanes</taxon>
    </lineage>
</organism>
<feature type="transmembrane region" description="Helical" evidence="1">
    <location>
        <begin position="39"/>
        <end position="58"/>
    </location>
</feature>
<evidence type="ECO:0000256" key="1">
    <source>
        <dbReference type="SAM" id="Phobius"/>
    </source>
</evidence>
<comment type="caution">
    <text evidence="2">The sequence shown here is derived from an EMBL/GenBank/DDBJ whole genome shotgun (WGS) entry which is preliminary data.</text>
</comment>
<sequence>MRQAVWLVFGLILLALGAQGVIRLVVNQDAGALRWLPGGYFVQLGAYVAAALIGLRVAKHNRVRPDPHKHP</sequence>
<dbReference type="AlphaFoldDB" id="A0A101JMF1"/>
<evidence type="ECO:0000313" key="3">
    <source>
        <dbReference type="Proteomes" id="UP000053244"/>
    </source>
</evidence>
<dbReference type="OrthoDB" id="4774496at2"/>
<protein>
    <submittedName>
        <fullName evidence="2">Uncharacterized protein</fullName>
    </submittedName>
</protein>
<proteinExistence type="predicted"/>
<dbReference type="Proteomes" id="UP000053244">
    <property type="component" value="Unassembled WGS sequence"/>
</dbReference>
<keyword evidence="1" id="KW-0472">Membrane</keyword>
<keyword evidence="1" id="KW-1133">Transmembrane helix</keyword>
<dbReference type="EMBL" id="LLZH01000279">
    <property type="protein sequence ID" value="KUL29449.1"/>
    <property type="molecule type" value="Genomic_DNA"/>
</dbReference>
<name>A0A101JMF1_9ACTN</name>
<dbReference type="RefSeq" id="WP_067697395.1">
    <property type="nucleotide sequence ID" value="NZ_LLZH01000279.1"/>
</dbReference>